<proteinExistence type="predicted"/>
<feature type="domain" description="YfjL-like N-terminal" evidence="3">
    <location>
        <begin position="8"/>
        <end position="96"/>
    </location>
</feature>
<dbReference type="Pfam" id="PF24911">
    <property type="entry name" value="YfjL_C"/>
    <property type="match status" value="1"/>
</dbReference>
<dbReference type="InterPro" id="IPR057359">
    <property type="entry name" value="YfjL_N"/>
</dbReference>
<evidence type="ECO:0000256" key="1">
    <source>
        <dbReference type="SAM" id="Phobius"/>
    </source>
</evidence>
<protein>
    <submittedName>
        <fullName evidence="4">Uncharacterized protein</fullName>
    </submittedName>
</protein>
<accession>A0A6P1TKY8</accession>
<keyword evidence="5" id="KW-1185">Reference proteome</keyword>
<dbReference type="KEGG" id="anr:Ana3638_09385"/>
<evidence type="ECO:0000313" key="5">
    <source>
        <dbReference type="Proteomes" id="UP000464314"/>
    </source>
</evidence>
<keyword evidence="1" id="KW-1133">Transmembrane helix</keyword>
<keyword evidence="1" id="KW-0472">Membrane</keyword>
<dbReference type="AlphaFoldDB" id="A0A6P1TKY8"/>
<sequence>MKKKTLLKSLTAIAAFSIIFFLFYIYNGFMGNPISAEIANSKMKAYINKTYPDLDLTVSETKYNFKNSGYFSKVQSKKSQDTQFTVSCSKGRVTDDYEYEVANKFTTYRRLCDLFNKDVEDILNKEFPYPTTIVIADYGKGEFDLNKLILDMPYDITNPPVPASLTVYCSSDKFTYEVLSKRLLELDAIMKKHNIPITTYSLTLEAYETVDKPADHRLYLIDFPADKINSTDLVNEIKKHQTEWEQDPAHQK</sequence>
<evidence type="ECO:0000259" key="3">
    <source>
        <dbReference type="Pfam" id="PF25425"/>
    </source>
</evidence>
<dbReference type="EMBL" id="CP048000">
    <property type="protein sequence ID" value="QHQ60957.1"/>
    <property type="molecule type" value="Genomic_DNA"/>
</dbReference>
<evidence type="ECO:0000259" key="2">
    <source>
        <dbReference type="Pfam" id="PF24911"/>
    </source>
</evidence>
<keyword evidence="1" id="KW-0812">Transmembrane</keyword>
<dbReference type="RefSeq" id="WP_161837785.1">
    <property type="nucleotide sequence ID" value="NZ_CP048000.1"/>
</dbReference>
<dbReference type="Pfam" id="PF25425">
    <property type="entry name" value="YfjL_N"/>
    <property type="match status" value="1"/>
</dbReference>
<feature type="transmembrane region" description="Helical" evidence="1">
    <location>
        <begin position="7"/>
        <end position="26"/>
    </location>
</feature>
<name>A0A6P1TKY8_9FIRM</name>
<evidence type="ECO:0000313" key="4">
    <source>
        <dbReference type="EMBL" id="QHQ60957.1"/>
    </source>
</evidence>
<reference evidence="4 5" key="1">
    <citation type="submission" date="2020-01" db="EMBL/GenBank/DDBJ databases">
        <title>Genome analysis of Anaerocolumna sp. CBA3638.</title>
        <authorList>
            <person name="Kim J."/>
            <person name="Roh S.W."/>
        </authorList>
    </citation>
    <scope>NUCLEOTIDE SEQUENCE [LARGE SCALE GENOMIC DNA]</scope>
    <source>
        <strain evidence="4 5">CBA3638</strain>
    </source>
</reference>
<dbReference type="InterPro" id="IPR056905">
    <property type="entry name" value="YfjL_C"/>
</dbReference>
<gene>
    <name evidence="4" type="ORF">Ana3638_09385</name>
</gene>
<organism evidence="4 5">
    <name type="scientific">Anaerocolumna sedimenticola</name>
    <dbReference type="NCBI Taxonomy" id="2696063"/>
    <lineage>
        <taxon>Bacteria</taxon>
        <taxon>Bacillati</taxon>
        <taxon>Bacillota</taxon>
        <taxon>Clostridia</taxon>
        <taxon>Lachnospirales</taxon>
        <taxon>Lachnospiraceae</taxon>
        <taxon>Anaerocolumna</taxon>
    </lineage>
</organism>
<dbReference type="Proteomes" id="UP000464314">
    <property type="component" value="Chromosome"/>
</dbReference>
<feature type="domain" description="YfjL-like C-terminal" evidence="2">
    <location>
        <begin position="116"/>
        <end position="239"/>
    </location>
</feature>